<sequence length="62" mass="6670">MPAPAPWPAAAVISVGNLCAANELVHLRLSSERLFDYTRRMTGAAIDPHEVDDDAPTPTNLI</sequence>
<accession>A0A1I3CD50</accession>
<dbReference type="AlphaFoldDB" id="A0A1I3CD50"/>
<evidence type="ECO:0000313" key="1">
    <source>
        <dbReference type="EMBL" id="SFH72236.1"/>
    </source>
</evidence>
<feature type="non-terminal residue" evidence="1">
    <location>
        <position position="62"/>
    </location>
</feature>
<dbReference type="Proteomes" id="UP000198649">
    <property type="component" value="Unassembled WGS sequence"/>
</dbReference>
<dbReference type="RefSeq" id="WP_218153740.1">
    <property type="nucleotide sequence ID" value="NZ_FOQG01000002.1"/>
</dbReference>
<reference evidence="1 2" key="1">
    <citation type="submission" date="2016-10" db="EMBL/GenBank/DDBJ databases">
        <authorList>
            <person name="de Groot N.N."/>
        </authorList>
    </citation>
    <scope>NUCLEOTIDE SEQUENCE [LARGE SCALE GENOMIC DNA]</scope>
    <source>
        <strain evidence="1 2">CGMCC 1.11156</strain>
    </source>
</reference>
<gene>
    <name evidence="1" type="ORF">SAMN05216561_1021</name>
</gene>
<organism evidence="1 2">
    <name type="scientific">Nocardioides psychrotolerans</name>
    <dbReference type="NCBI Taxonomy" id="1005945"/>
    <lineage>
        <taxon>Bacteria</taxon>
        <taxon>Bacillati</taxon>
        <taxon>Actinomycetota</taxon>
        <taxon>Actinomycetes</taxon>
        <taxon>Propionibacteriales</taxon>
        <taxon>Nocardioidaceae</taxon>
        <taxon>Nocardioides</taxon>
    </lineage>
</organism>
<protein>
    <submittedName>
        <fullName evidence="1">Uncharacterized protein</fullName>
    </submittedName>
</protein>
<keyword evidence="2" id="KW-1185">Reference proteome</keyword>
<dbReference type="EMBL" id="FOQG01000002">
    <property type="protein sequence ID" value="SFH72236.1"/>
    <property type="molecule type" value="Genomic_DNA"/>
</dbReference>
<evidence type="ECO:0000313" key="2">
    <source>
        <dbReference type="Proteomes" id="UP000198649"/>
    </source>
</evidence>
<proteinExistence type="predicted"/>
<name>A0A1I3CD50_9ACTN</name>